<protein>
    <recommendedName>
        <fullName evidence="2">SET domain-containing protein</fullName>
    </recommendedName>
</protein>
<keyword evidence="4" id="KW-1185">Reference proteome</keyword>
<dbReference type="VEuPathDB" id="FungiDB:AeMF1_016457"/>
<dbReference type="Gene3D" id="2.170.270.10">
    <property type="entry name" value="SET domain"/>
    <property type="match status" value="1"/>
</dbReference>
<evidence type="ECO:0000313" key="4">
    <source>
        <dbReference type="Proteomes" id="UP000481153"/>
    </source>
</evidence>
<dbReference type="EMBL" id="VJMJ01000352">
    <property type="protein sequence ID" value="KAF0722000.1"/>
    <property type="molecule type" value="Genomic_DNA"/>
</dbReference>
<dbReference type="Pfam" id="PF00856">
    <property type="entry name" value="SET"/>
    <property type="match status" value="1"/>
</dbReference>
<gene>
    <name evidence="3" type="ORF">Ae201684_018750</name>
</gene>
<accession>A0A6G0W4N4</accession>
<sequence length="472" mass="52974">MSLLPTDASTIPEAPITYDLSKPLAATEDISVGQVIFYESAFVTSVGPIELEGEHEEECEDSTCPGCERVANLEDDEQEEMSAAAVEEWGEINEYWNTMEIPPSAEVRKHLCKLFHTYEMDSTSLNELLTLPIHEDESNMTAAVGLREAHPAVVPPGLSDDQVAQLIGVLDRYCIPLEEINSTGLFLYVSSLQHSCTPNASFTDAEDALWVTAIKPIAAGEVVTVDFFNLYYSSRADRAEVLEGMHLTCSCDLCLGLSPDRTRAFKCKNESCTDGIVHPTGDVFACTTCGATWDNEAIDAVSKEEIRLMNELIIYTRAELENIIAASPLHRHHYIFYRTFINFMDEAVDEDMPLDQGLEVYKGLLASLNYVVDYPHAQKIHFLNHMAQTCILMEDIELAKSYYEQAYAMSCLVFGETCGETRMFQRFVEHTPQNVAEMREMYGHEDTEDEEEEEEEDDGEEPSVYANFANVQ</sequence>
<dbReference type="InterPro" id="IPR046341">
    <property type="entry name" value="SET_dom_sf"/>
</dbReference>
<dbReference type="PANTHER" id="PTHR46455">
    <property type="entry name" value="SET AND MYND DOMAIN CONTAINING, ARTHROPOD-SPECIFIC, MEMBER 4, ISOFORM A"/>
    <property type="match status" value="1"/>
</dbReference>
<dbReference type="InterPro" id="IPR001214">
    <property type="entry name" value="SET_dom"/>
</dbReference>
<proteinExistence type="predicted"/>
<feature type="region of interest" description="Disordered" evidence="1">
    <location>
        <begin position="442"/>
        <end position="472"/>
    </location>
</feature>
<evidence type="ECO:0000259" key="2">
    <source>
        <dbReference type="Pfam" id="PF00856"/>
    </source>
</evidence>
<organism evidence="3 4">
    <name type="scientific">Aphanomyces euteiches</name>
    <dbReference type="NCBI Taxonomy" id="100861"/>
    <lineage>
        <taxon>Eukaryota</taxon>
        <taxon>Sar</taxon>
        <taxon>Stramenopiles</taxon>
        <taxon>Oomycota</taxon>
        <taxon>Saprolegniomycetes</taxon>
        <taxon>Saprolegniales</taxon>
        <taxon>Verrucalvaceae</taxon>
        <taxon>Aphanomyces</taxon>
    </lineage>
</organism>
<dbReference type="Proteomes" id="UP000481153">
    <property type="component" value="Unassembled WGS sequence"/>
</dbReference>
<dbReference type="InterPro" id="IPR053010">
    <property type="entry name" value="SET_SmydA-8"/>
</dbReference>
<reference evidence="3 4" key="1">
    <citation type="submission" date="2019-07" db="EMBL/GenBank/DDBJ databases">
        <title>Genomics analysis of Aphanomyces spp. identifies a new class of oomycete effector associated with host adaptation.</title>
        <authorList>
            <person name="Gaulin E."/>
        </authorList>
    </citation>
    <scope>NUCLEOTIDE SEQUENCE [LARGE SCALE GENOMIC DNA]</scope>
    <source>
        <strain evidence="3 4">ATCC 201684</strain>
    </source>
</reference>
<dbReference type="CDD" id="cd20071">
    <property type="entry name" value="SET_SMYD"/>
    <property type="match status" value="1"/>
</dbReference>
<dbReference type="InterPro" id="IPR011990">
    <property type="entry name" value="TPR-like_helical_dom_sf"/>
</dbReference>
<name>A0A6G0W4N4_9STRA</name>
<comment type="caution">
    <text evidence="3">The sequence shown here is derived from an EMBL/GenBank/DDBJ whole genome shotgun (WGS) entry which is preliminary data.</text>
</comment>
<dbReference type="Gene3D" id="1.25.40.10">
    <property type="entry name" value="Tetratricopeptide repeat domain"/>
    <property type="match status" value="1"/>
</dbReference>
<evidence type="ECO:0000313" key="3">
    <source>
        <dbReference type="EMBL" id="KAF0722000.1"/>
    </source>
</evidence>
<feature type="domain" description="SET" evidence="2">
    <location>
        <begin position="24"/>
        <end position="227"/>
    </location>
</feature>
<dbReference type="AlphaFoldDB" id="A0A6G0W4N4"/>
<feature type="compositionally biased region" description="Acidic residues" evidence="1">
    <location>
        <begin position="446"/>
        <end position="461"/>
    </location>
</feature>
<dbReference type="PANTHER" id="PTHR46455:SF5">
    <property type="entry name" value="SET AND MYND DOMAIN CONTAINING, ARTHROPOD-SPECIFIC, MEMBER 4, ISOFORM A"/>
    <property type="match status" value="1"/>
</dbReference>
<dbReference type="SUPFAM" id="SSF82199">
    <property type="entry name" value="SET domain"/>
    <property type="match status" value="1"/>
</dbReference>
<evidence type="ECO:0000256" key="1">
    <source>
        <dbReference type="SAM" id="MobiDB-lite"/>
    </source>
</evidence>